<evidence type="ECO:0000259" key="3">
    <source>
        <dbReference type="Pfam" id="PF01648"/>
    </source>
</evidence>
<keyword evidence="2 4" id="KW-0808">Transferase</keyword>
<protein>
    <submittedName>
        <fullName evidence="4">4'-phosphopantetheinyl transferase family protein</fullName>
    </submittedName>
</protein>
<organism evidence="4 5">
    <name type="scientific">Moraxella oculi</name>
    <dbReference type="NCBI Taxonomy" id="2940516"/>
    <lineage>
        <taxon>Bacteria</taxon>
        <taxon>Pseudomonadati</taxon>
        <taxon>Pseudomonadota</taxon>
        <taxon>Gammaproteobacteria</taxon>
        <taxon>Moraxellales</taxon>
        <taxon>Moraxellaceae</taxon>
        <taxon>Moraxella</taxon>
    </lineage>
</organism>
<reference evidence="4 5" key="1">
    <citation type="submission" date="2024-11" db="EMBL/GenBank/DDBJ databases">
        <title>First Report of Moraxella oculi in Brazil in an Infectious Bovine Keratoconjunctivitis Outbreak.</title>
        <authorList>
            <person name="Carvalho C.V."/>
            <person name="Domingues R."/>
            <person name="Coutinho C."/>
            <person name="Honorio N.T.B.S."/>
            <person name="Faza D.R.L.R."/>
            <person name="Carvalho W.A."/>
            <person name="Machado A.B.F."/>
            <person name="Martins M.F."/>
            <person name="Gaspar E.B."/>
        </authorList>
    </citation>
    <scope>NUCLEOTIDE SEQUENCE [LARGE SCALE GENOMIC DNA]</scope>
    <source>
        <strain evidence="4 5">2117LE</strain>
    </source>
</reference>
<dbReference type="InterPro" id="IPR050559">
    <property type="entry name" value="P-Pant_transferase_sf"/>
</dbReference>
<dbReference type="PANTHER" id="PTHR12215">
    <property type="entry name" value="PHOSPHOPANTETHEINE TRANSFERASE"/>
    <property type="match status" value="1"/>
</dbReference>
<dbReference type="RefSeq" id="WP_249097417.1">
    <property type="nucleotide sequence ID" value="NZ_JAMBAQ010000001.1"/>
</dbReference>
<comment type="similarity">
    <text evidence="1">Belongs to the P-Pant transferase superfamily. Gsp/Sfp/HetI/AcpT family.</text>
</comment>
<proteinExistence type="inferred from homology"/>
<sequence length="176" mass="20567">MIHEHRHEILSAFCQQKGMSIPMYGKQKNGKPIITNSRLAFNQSHTDDGYALAFSTSVRNLGVDIENLNRRANFESLAKRFFHADEQALWQQTHKNQQWWLKIWTIKEAVLKANGLGIRLPLNELNAVFINDHQGELYHQLIGCYRFECVMIDGHVMTIAYEGDWQPWEFYHHVNG</sequence>
<dbReference type="Pfam" id="PF01648">
    <property type="entry name" value="ACPS"/>
    <property type="match status" value="1"/>
</dbReference>
<evidence type="ECO:0000256" key="2">
    <source>
        <dbReference type="ARBA" id="ARBA00022679"/>
    </source>
</evidence>
<comment type="caution">
    <text evidence="4">The sequence shown here is derived from an EMBL/GenBank/DDBJ whole genome shotgun (WGS) entry which is preliminary data.</text>
</comment>
<feature type="domain" description="4'-phosphopantetheinyl transferase" evidence="3">
    <location>
        <begin position="61"/>
        <end position="159"/>
    </location>
</feature>
<evidence type="ECO:0000313" key="5">
    <source>
        <dbReference type="Proteomes" id="UP001624684"/>
    </source>
</evidence>
<dbReference type="SUPFAM" id="SSF56214">
    <property type="entry name" value="4'-phosphopantetheinyl transferase"/>
    <property type="match status" value="1"/>
</dbReference>
<dbReference type="Gene3D" id="3.90.470.20">
    <property type="entry name" value="4'-phosphopantetheinyl transferase domain"/>
    <property type="match status" value="1"/>
</dbReference>
<accession>A0ABW8U570</accession>
<name>A0ABW8U570_9GAMM</name>
<dbReference type="Proteomes" id="UP001624684">
    <property type="component" value="Unassembled WGS sequence"/>
</dbReference>
<evidence type="ECO:0000256" key="1">
    <source>
        <dbReference type="ARBA" id="ARBA00010990"/>
    </source>
</evidence>
<dbReference type="InterPro" id="IPR008278">
    <property type="entry name" value="4-PPantetheinyl_Trfase_dom"/>
</dbReference>
<dbReference type="GO" id="GO:0016740">
    <property type="term" value="F:transferase activity"/>
    <property type="evidence" value="ECO:0007669"/>
    <property type="project" value="UniProtKB-KW"/>
</dbReference>
<dbReference type="PANTHER" id="PTHR12215:SF10">
    <property type="entry name" value="L-AMINOADIPATE-SEMIALDEHYDE DEHYDROGENASE-PHOSPHOPANTETHEINYL TRANSFERASE"/>
    <property type="match status" value="1"/>
</dbReference>
<dbReference type="EMBL" id="JBJJXE010000001">
    <property type="protein sequence ID" value="MFL1731597.1"/>
    <property type="molecule type" value="Genomic_DNA"/>
</dbReference>
<evidence type="ECO:0000313" key="4">
    <source>
        <dbReference type="EMBL" id="MFL1731597.1"/>
    </source>
</evidence>
<keyword evidence="5" id="KW-1185">Reference proteome</keyword>
<dbReference type="InterPro" id="IPR037143">
    <property type="entry name" value="4-PPantetheinyl_Trfase_dom_sf"/>
</dbReference>
<gene>
    <name evidence="4" type="ORF">ACJHVH_01080</name>
</gene>